<keyword evidence="3" id="KW-1185">Reference proteome</keyword>
<dbReference type="RefSeq" id="WP_151164195.1">
    <property type="nucleotide sequence ID" value="NZ_WKJO01000002.1"/>
</dbReference>
<evidence type="ECO:0000313" key="2">
    <source>
        <dbReference type="EMBL" id="MRX23400.1"/>
    </source>
</evidence>
<dbReference type="PANTHER" id="PTHR43437:SF3">
    <property type="entry name" value="HYDROXYACYL-THIOESTER DEHYDRATASE TYPE 2, MITOCHONDRIAL"/>
    <property type="match status" value="1"/>
</dbReference>
<sequence length="147" mass="16062">MSETWPISGDEGIDVGDSGPTIVVENLRHEDFVRFAGATGDFNPMHYDDTYARDAGFRSAFGPGMLTASYGARMVSKWFGLGSIDRIKFRFTDKVCPGDTLTVEGTVDEVDDTPDGMTVRVSFDVRNRRDVVVLEGECDAIVGGSHE</sequence>
<comment type="caution">
    <text evidence="2">The sequence shown here is derived from an EMBL/GenBank/DDBJ whole genome shotgun (WGS) entry which is preliminary data.</text>
</comment>
<dbReference type="Pfam" id="PF01575">
    <property type="entry name" value="MaoC_dehydratas"/>
    <property type="match status" value="1"/>
</dbReference>
<dbReference type="GO" id="GO:0006633">
    <property type="term" value="P:fatty acid biosynthetic process"/>
    <property type="evidence" value="ECO:0007669"/>
    <property type="project" value="TreeGrafter"/>
</dbReference>
<name>A0A6A8GND4_9EURY</name>
<dbReference type="InterPro" id="IPR002539">
    <property type="entry name" value="MaoC-like_dom"/>
</dbReference>
<feature type="domain" description="MaoC-like" evidence="1">
    <location>
        <begin position="28"/>
        <end position="116"/>
    </location>
</feature>
<dbReference type="Gene3D" id="3.10.129.10">
    <property type="entry name" value="Hotdog Thioesterase"/>
    <property type="match status" value="1"/>
</dbReference>
<dbReference type="PANTHER" id="PTHR43437">
    <property type="entry name" value="HYDROXYACYL-THIOESTER DEHYDRATASE TYPE 2, MITOCHONDRIAL-RELATED"/>
    <property type="match status" value="1"/>
</dbReference>
<protein>
    <recommendedName>
        <fullName evidence="1">MaoC-like domain-containing protein</fullName>
    </recommendedName>
</protein>
<gene>
    <name evidence="2" type="ORF">GJR96_15720</name>
</gene>
<organism evidence="2 3">
    <name type="scientific">Haloferax litoreum</name>
    <dbReference type="NCBI Taxonomy" id="2666140"/>
    <lineage>
        <taxon>Archaea</taxon>
        <taxon>Methanobacteriati</taxon>
        <taxon>Methanobacteriota</taxon>
        <taxon>Stenosarchaea group</taxon>
        <taxon>Halobacteria</taxon>
        <taxon>Halobacteriales</taxon>
        <taxon>Haloferacaceae</taxon>
        <taxon>Haloferax</taxon>
    </lineage>
</organism>
<dbReference type="Proteomes" id="UP000439022">
    <property type="component" value="Unassembled WGS sequence"/>
</dbReference>
<dbReference type="InterPro" id="IPR029069">
    <property type="entry name" value="HotDog_dom_sf"/>
</dbReference>
<dbReference type="InterPro" id="IPR050965">
    <property type="entry name" value="UPF0336/Enoyl-CoA_hydratase"/>
</dbReference>
<reference evidence="2 3" key="1">
    <citation type="submission" date="2019-11" db="EMBL/GenBank/DDBJ databases">
        <title>Whole genome sequence of Haloferax sp. MBLA0076.</title>
        <authorList>
            <person name="Seo M.-J."/>
            <person name="Cho E.-S."/>
        </authorList>
    </citation>
    <scope>NUCLEOTIDE SEQUENCE [LARGE SCALE GENOMIC DNA]</scope>
    <source>
        <strain evidence="2 3">MBLA0076</strain>
    </source>
</reference>
<dbReference type="CDD" id="cd03441">
    <property type="entry name" value="R_hydratase_like"/>
    <property type="match status" value="1"/>
</dbReference>
<evidence type="ECO:0000313" key="3">
    <source>
        <dbReference type="Proteomes" id="UP000439022"/>
    </source>
</evidence>
<proteinExistence type="predicted"/>
<dbReference type="AlphaFoldDB" id="A0A6A8GND4"/>
<accession>A0A6A8GND4</accession>
<dbReference type="GO" id="GO:0019171">
    <property type="term" value="F:(3R)-hydroxyacyl-[acyl-carrier-protein] dehydratase activity"/>
    <property type="evidence" value="ECO:0007669"/>
    <property type="project" value="TreeGrafter"/>
</dbReference>
<dbReference type="EMBL" id="WKJO01000002">
    <property type="protein sequence ID" value="MRX23400.1"/>
    <property type="molecule type" value="Genomic_DNA"/>
</dbReference>
<evidence type="ECO:0000259" key="1">
    <source>
        <dbReference type="Pfam" id="PF01575"/>
    </source>
</evidence>
<dbReference type="SUPFAM" id="SSF54637">
    <property type="entry name" value="Thioesterase/thiol ester dehydrase-isomerase"/>
    <property type="match status" value="1"/>
</dbReference>